<proteinExistence type="predicted"/>
<dbReference type="PANTHER" id="PTHR12992">
    <property type="entry name" value="NUDIX HYDROLASE"/>
    <property type="match status" value="1"/>
</dbReference>
<reference evidence="9" key="3">
    <citation type="submission" date="2015-06" db="UniProtKB">
        <authorList>
            <consortium name="EnsemblMetazoa"/>
        </authorList>
    </citation>
    <scope>IDENTIFICATION</scope>
</reference>
<dbReference type="Gene3D" id="3.90.79.10">
    <property type="entry name" value="Nucleoside Triphosphate Pyrophosphohydrolase"/>
    <property type="match status" value="1"/>
</dbReference>
<dbReference type="EMBL" id="AMQM01001193">
    <property type="status" value="NOT_ANNOTATED_CDS"/>
    <property type="molecule type" value="Genomic_DNA"/>
</dbReference>
<evidence type="ECO:0000313" key="8">
    <source>
        <dbReference type="EMBL" id="ESN99307.1"/>
    </source>
</evidence>
<dbReference type="RefSeq" id="XP_009022499.1">
    <property type="nucleotide sequence ID" value="XM_009024251.1"/>
</dbReference>
<comment type="cofactor">
    <cofactor evidence="1">
        <name>Mn(2+)</name>
        <dbReference type="ChEBI" id="CHEBI:29035"/>
    </cofactor>
</comment>
<dbReference type="SUPFAM" id="SSF55811">
    <property type="entry name" value="Nudix"/>
    <property type="match status" value="1"/>
</dbReference>
<dbReference type="OMA" id="HSFHFVD"/>
<reference evidence="10" key="1">
    <citation type="submission" date="2012-12" db="EMBL/GenBank/DDBJ databases">
        <authorList>
            <person name="Hellsten U."/>
            <person name="Grimwood J."/>
            <person name="Chapman J.A."/>
            <person name="Shapiro H."/>
            <person name="Aerts A."/>
            <person name="Otillar R.P."/>
            <person name="Terry A.Y."/>
            <person name="Boore J.L."/>
            <person name="Simakov O."/>
            <person name="Marletaz F."/>
            <person name="Cho S.-J."/>
            <person name="Edsinger-Gonzales E."/>
            <person name="Havlak P."/>
            <person name="Kuo D.-H."/>
            <person name="Larsson T."/>
            <person name="Lv J."/>
            <person name="Arendt D."/>
            <person name="Savage R."/>
            <person name="Osoegawa K."/>
            <person name="de Jong P."/>
            <person name="Lindberg D.R."/>
            <person name="Seaver E.C."/>
            <person name="Weisblat D.A."/>
            <person name="Putnam N.H."/>
            <person name="Grigoriev I.V."/>
            <person name="Rokhsar D.S."/>
        </authorList>
    </citation>
    <scope>NUCLEOTIDE SEQUENCE</scope>
</reference>
<dbReference type="InParanoid" id="T1FYT7"/>
<dbReference type="Proteomes" id="UP000015101">
    <property type="component" value="Unassembled WGS sequence"/>
</dbReference>
<keyword evidence="5" id="KW-0460">Magnesium</keyword>
<dbReference type="OrthoDB" id="206213at2759"/>
<dbReference type="EnsemblMetazoa" id="HelroT66947">
    <property type="protein sequence ID" value="HelroP66947"/>
    <property type="gene ID" value="HelroG66947"/>
</dbReference>
<evidence type="ECO:0000259" key="7">
    <source>
        <dbReference type="PROSITE" id="PS51462"/>
    </source>
</evidence>
<dbReference type="GO" id="GO:0090407">
    <property type="term" value="P:organophosphate biosynthetic process"/>
    <property type="evidence" value="ECO:0007669"/>
    <property type="project" value="UniProtKB-ARBA"/>
</dbReference>
<comment type="cofactor">
    <cofactor evidence="2">
        <name>Mg(2+)</name>
        <dbReference type="ChEBI" id="CHEBI:18420"/>
    </cofactor>
</comment>
<dbReference type="KEGG" id="hro:HELRODRAFT_66947"/>
<protein>
    <recommendedName>
        <fullName evidence="7">Nudix hydrolase domain-containing protein</fullName>
    </recommendedName>
</protein>
<dbReference type="PROSITE" id="PS51462">
    <property type="entry name" value="NUDIX"/>
    <property type="match status" value="1"/>
</dbReference>
<evidence type="ECO:0000256" key="1">
    <source>
        <dbReference type="ARBA" id="ARBA00001936"/>
    </source>
</evidence>
<dbReference type="PANTHER" id="PTHR12992:SF24">
    <property type="entry name" value="PEROXISOMAL COENZYME A DIPHOSPHATASE NUDT7"/>
    <property type="match status" value="1"/>
</dbReference>
<keyword evidence="4" id="KW-0378">Hydrolase</keyword>
<evidence type="ECO:0000256" key="2">
    <source>
        <dbReference type="ARBA" id="ARBA00001946"/>
    </source>
</evidence>
<dbReference type="eggNOG" id="KOG3069">
    <property type="taxonomic scope" value="Eukaryota"/>
</dbReference>
<feature type="domain" description="Nudix hydrolase" evidence="7">
    <location>
        <begin position="32"/>
        <end position="168"/>
    </location>
</feature>
<keyword evidence="6" id="KW-0464">Manganese</keyword>
<evidence type="ECO:0000313" key="9">
    <source>
        <dbReference type="EnsemblMetazoa" id="HelroP66947"/>
    </source>
</evidence>
<dbReference type="HOGENOM" id="CLU_040940_5_3_1"/>
<organism evidence="9 10">
    <name type="scientific">Helobdella robusta</name>
    <name type="common">Californian leech</name>
    <dbReference type="NCBI Taxonomy" id="6412"/>
    <lineage>
        <taxon>Eukaryota</taxon>
        <taxon>Metazoa</taxon>
        <taxon>Spiralia</taxon>
        <taxon>Lophotrochozoa</taxon>
        <taxon>Annelida</taxon>
        <taxon>Clitellata</taxon>
        <taxon>Hirudinea</taxon>
        <taxon>Rhynchobdellida</taxon>
        <taxon>Glossiphoniidae</taxon>
        <taxon>Helobdella</taxon>
    </lineage>
</organism>
<dbReference type="FunFam" id="3.90.79.10:FF:000036">
    <property type="entry name" value="Nudix hydrolase 11"/>
    <property type="match status" value="1"/>
</dbReference>
<dbReference type="CDD" id="cd03426">
    <property type="entry name" value="NUDIX_CoAse_Nudt7"/>
    <property type="match status" value="1"/>
</dbReference>
<dbReference type="GO" id="GO:0010945">
    <property type="term" value="F:coenzyme A diphosphatase activity"/>
    <property type="evidence" value="ECO:0007669"/>
    <property type="project" value="InterPro"/>
</dbReference>
<dbReference type="AlphaFoldDB" id="T1FYT7"/>
<evidence type="ECO:0000256" key="4">
    <source>
        <dbReference type="ARBA" id="ARBA00022801"/>
    </source>
</evidence>
<dbReference type="GO" id="GO:0046872">
    <property type="term" value="F:metal ion binding"/>
    <property type="evidence" value="ECO:0007669"/>
    <property type="project" value="UniProtKB-KW"/>
</dbReference>
<dbReference type="STRING" id="6412.T1FYT7"/>
<evidence type="ECO:0000256" key="6">
    <source>
        <dbReference type="ARBA" id="ARBA00023211"/>
    </source>
</evidence>
<dbReference type="GO" id="GO:0008893">
    <property type="term" value="F:guanosine-3',5'-bis(diphosphate) 3'-diphosphatase activity"/>
    <property type="evidence" value="ECO:0007669"/>
    <property type="project" value="UniProtKB-ARBA"/>
</dbReference>
<name>T1FYT7_HELRO</name>
<dbReference type="GO" id="GO:0034654">
    <property type="term" value="P:nucleobase-containing compound biosynthetic process"/>
    <property type="evidence" value="ECO:0007669"/>
    <property type="project" value="UniProtKB-ARBA"/>
</dbReference>
<dbReference type="GeneID" id="20213985"/>
<gene>
    <name evidence="9" type="primary">20213985</name>
    <name evidence="8" type="ORF">HELRODRAFT_66947</name>
</gene>
<dbReference type="GO" id="GO:0005737">
    <property type="term" value="C:cytoplasm"/>
    <property type="evidence" value="ECO:0007669"/>
    <property type="project" value="UniProtKB-ARBA"/>
</dbReference>
<keyword evidence="10" id="KW-1185">Reference proteome</keyword>
<reference evidence="8 10" key="2">
    <citation type="journal article" date="2013" name="Nature">
        <title>Insights into bilaterian evolution from three spiralian genomes.</title>
        <authorList>
            <person name="Simakov O."/>
            <person name="Marletaz F."/>
            <person name="Cho S.J."/>
            <person name="Edsinger-Gonzales E."/>
            <person name="Havlak P."/>
            <person name="Hellsten U."/>
            <person name="Kuo D.H."/>
            <person name="Larsson T."/>
            <person name="Lv J."/>
            <person name="Arendt D."/>
            <person name="Savage R."/>
            <person name="Osoegawa K."/>
            <person name="de Jong P."/>
            <person name="Grimwood J."/>
            <person name="Chapman J.A."/>
            <person name="Shapiro H."/>
            <person name="Aerts A."/>
            <person name="Otillar R.P."/>
            <person name="Terry A.Y."/>
            <person name="Boore J.L."/>
            <person name="Grigoriev I.V."/>
            <person name="Lindberg D.R."/>
            <person name="Seaver E.C."/>
            <person name="Weisblat D.A."/>
            <person name="Putnam N.H."/>
            <person name="Rokhsar D.S."/>
        </authorList>
    </citation>
    <scope>NUCLEOTIDE SEQUENCE</scope>
</reference>
<evidence type="ECO:0000256" key="5">
    <source>
        <dbReference type="ARBA" id="ARBA00022842"/>
    </source>
</evidence>
<dbReference type="InterPro" id="IPR000086">
    <property type="entry name" value="NUDIX_hydrolase_dom"/>
</dbReference>
<accession>T1FYT7</accession>
<dbReference type="CTD" id="20213985"/>
<evidence type="ECO:0000256" key="3">
    <source>
        <dbReference type="ARBA" id="ARBA00022723"/>
    </source>
</evidence>
<keyword evidence="3" id="KW-0479">Metal-binding</keyword>
<dbReference type="InterPro" id="IPR015797">
    <property type="entry name" value="NUDIX_hydrolase-like_dom_sf"/>
</dbReference>
<dbReference type="EMBL" id="KB097143">
    <property type="protein sequence ID" value="ESN99307.1"/>
    <property type="molecule type" value="Genomic_DNA"/>
</dbReference>
<sequence>MEFKDIDSLRYHIKKIISDEYAWKNLSPVFTQYKKAAILFPLTYNSCNKIEVWLTKRSQHVTHDKGHICFPGGMYEDQHDRDEIDTALREAHEEIGLDRSFVDVLGILIPYINNRKVLITPVIAIVADRFQPRPNHEVEVAFKMPLSRFLKNDNYNSFILRNPHSNINSIVHIFSDTIEKNMNVVTFGVTATMLVEVAVAVLKKLPEFDQTNYNIEKPFLRQTMIIRFLTESWKTNEIRSKL</sequence>
<dbReference type="GO" id="GO:0015938">
    <property type="term" value="P:coenzyme A catabolic process"/>
    <property type="evidence" value="ECO:0000318"/>
    <property type="project" value="GO_Central"/>
</dbReference>
<dbReference type="Pfam" id="PF00293">
    <property type="entry name" value="NUDIX"/>
    <property type="match status" value="1"/>
</dbReference>
<dbReference type="InterPro" id="IPR045121">
    <property type="entry name" value="CoAse"/>
</dbReference>
<evidence type="ECO:0000313" key="10">
    <source>
        <dbReference type="Proteomes" id="UP000015101"/>
    </source>
</evidence>